<dbReference type="EC" id="3.1.1.-" evidence="3"/>
<dbReference type="Pfam" id="PF07859">
    <property type="entry name" value="Abhydrolase_3"/>
    <property type="match status" value="1"/>
</dbReference>
<dbReference type="InterPro" id="IPR029058">
    <property type="entry name" value="AB_hydrolase_fold"/>
</dbReference>
<dbReference type="GO" id="GO:0016787">
    <property type="term" value="F:hydrolase activity"/>
    <property type="evidence" value="ECO:0007669"/>
    <property type="project" value="UniProtKB-KW"/>
</dbReference>
<dbReference type="Gene3D" id="3.40.50.1820">
    <property type="entry name" value="alpha/beta hydrolase"/>
    <property type="match status" value="1"/>
</dbReference>
<evidence type="ECO:0000259" key="2">
    <source>
        <dbReference type="Pfam" id="PF07859"/>
    </source>
</evidence>
<reference evidence="3 4" key="1">
    <citation type="submission" date="2020-08" db="EMBL/GenBank/DDBJ databases">
        <title>Genomic Encyclopedia of Type Strains, Phase IV (KMG-IV): sequencing the most valuable type-strain genomes for metagenomic binning, comparative biology and taxonomic classification.</title>
        <authorList>
            <person name="Goeker M."/>
        </authorList>
    </citation>
    <scope>NUCLEOTIDE SEQUENCE [LARGE SCALE GENOMIC DNA]</scope>
    <source>
        <strain evidence="3 4">DSM 26736</strain>
    </source>
</reference>
<dbReference type="InterPro" id="IPR013094">
    <property type="entry name" value="AB_hydrolase_3"/>
</dbReference>
<evidence type="ECO:0000313" key="3">
    <source>
        <dbReference type="EMBL" id="MBB5709815.1"/>
    </source>
</evidence>
<evidence type="ECO:0000256" key="1">
    <source>
        <dbReference type="SAM" id="MobiDB-lite"/>
    </source>
</evidence>
<proteinExistence type="predicted"/>
<dbReference type="Proteomes" id="UP000527143">
    <property type="component" value="Unassembled WGS sequence"/>
</dbReference>
<protein>
    <submittedName>
        <fullName evidence="3">Acetyl esterase</fullName>
        <ecNumber evidence="3">3.1.1.-</ecNumber>
    </submittedName>
</protein>
<organism evidence="3 4">
    <name type="scientific">Sphingomonas xinjiangensis</name>
    <dbReference type="NCBI Taxonomy" id="643568"/>
    <lineage>
        <taxon>Bacteria</taxon>
        <taxon>Pseudomonadati</taxon>
        <taxon>Pseudomonadota</taxon>
        <taxon>Alphaproteobacteria</taxon>
        <taxon>Sphingomonadales</taxon>
        <taxon>Sphingomonadaceae</taxon>
        <taxon>Sphingomonas</taxon>
    </lineage>
</organism>
<keyword evidence="4" id="KW-1185">Reference proteome</keyword>
<evidence type="ECO:0000313" key="4">
    <source>
        <dbReference type="Proteomes" id="UP000527143"/>
    </source>
</evidence>
<keyword evidence="3" id="KW-0378">Hydrolase</keyword>
<name>A0A840YBZ3_9SPHN</name>
<gene>
    <name evidence="3" type="ORF">FHT02_001037</name>
</gene>
<comment type="caution">
    <text evidence="3">The sequence shown here is derived from an EMBL/GenBank/DDBJ whole genome shotgun (WGS) entry which is preliminary data.</text>
</comment>
<feature type="domain" description="Alpha/beta hydrolase fold-3" evidence="2">
    <location>
        <begin position="118"/>
        <end position="247"/>
    </location>
</feature>
<feature type="region of interest" description="Disordered" evidence="1">
    <location>
        <begin position="1"/>
        <end position="25"/>
    </location>
</feature>
<dbReference type="AlphaFoldDB" id="A0A840YBZ3"/>
<sequence>MSPPVPRTTPERAQPRIAPASAHPQLDPAVQSFLDRWEEGAETLASGAPIPEIALIHPASAEPALPLYLYLEVPCGRVEDRTPALQALADRAGVAVLRHTVPIGTDLRTTRAALHDTVQRIAADTEQLNAERIAMGGDGLGAAVALALAADSAPPHSPFCLLILATPILGAPTDVPGTAWLPEERAAMLAACAHPVAPGANSLPPILILTAEADPFRDAAEALARRLMIQGSEVSAVRTIGTIHDFTWLPPLRDAAGSLDAVRLMAGALRHRLHILQEESPTC</sequence>
<dbReference type="SUPFAM" id="SSF53474">
    <property type="entry name" value="alpha/beta-Hydrolases"/>
    <property type="match status" value="1"/>
</dbReference>
<dbReference type="RefSeq" id="WP_184085093.1">
    <property type="nucleotide sequence ID" value="NZ_JACIJF010000002.1"/>
</dbReference>
<dbReference type="EMBL" id="JACIJF010000002">
    <property type="protein sequence ID" value="MBB5709815.1"/>
    <property type="molecule type" value="Genomic_DNA"/>
</dbReference>
<accession>A0A840YBZ3</accession>